<organism evidence="1 2">
    <name type="scientific">Massilia orientalis</name>
    <dbReference type="NCBI Taxonomy" id="3050128"/>
    <lineage>
        <taxon>Bacteria</taxon>
        <taxon>Pseudomonadati</taxon>
        <taxon>Pseudomonadota</taxon>
        <taxon>Betaproteobacteria</taxon>
        <taxon>Burkholderiales</taxon>
        <taxon>Oxalobacteraceae</taxon>
        <taxon>Telluria group</taxon>
        <taxon>Massilia</taxon>
    </lineage>
</organism>
<evidence type="ECO:0000313" key="2">
    <source>
        <dbReference type="Proteomes" id="UP001168096"/>
    </source>
</evidence>
<dbReference type="EMBL" id="JASNRB020000036">
    <property type="protein sequence ID" value="MFJ1472179.1"/>
    <property type="molecule type" value="Genomic_DNA"/>
</dbReference>
<sequence>MNTRLNLTGLADLAHEGKPKEIPLSDILPDPANPRNADDEHTPAAIEAQKELDADVADRGVKTPISVRPHPTIARKYIINYGWRRYTAARNNGLTSIPAFVDECFDSYDQFNENELRTGLSTRARALFIKSRLDAGDKRGEIAQRMRKKNQNFITEHMALLDAPACVNKAYADGVRSARTLYDLRQAWEEFPVEVEAWCQHILQITRDGIKDAVESFRDGRSAFSNGDVMPGLVPADSGFRHDEKLPALSTEAPAAEPQFRHDEKLAALSTGEPVAEPDFRHDEKRLRSRGRSGAAATALQTPSRTDEIFVQYKGKPATVVPGATVSIVVDGTDVPLNVPLSELVFKR</sequence>
<name>A0ACC7MKP9_9BURK</name>
<evidence type="ECO:0000313" key="1">
    <source>
        <dbReference type="EMBL" id="MFJ1472179.1"/>
    </source>
</evidence>
<accession>A0ACC7MKP9</accession>
<reference evidence="1" key="1">
    <citation type="submission" date="2024-11" db="EMBL/GenBank/DDBJ databases">
        <title>Description of Massilia orientalis sp. nov., isolated from rhizosphere soil of Ageratina adenophora.</title>
        <authorList>
            <person name="Wang Y."/>
        </authorList>
    </citation>
    <scope>NUCLEOTIDE SEQUENCE</scope>
    <source>
        <strain evidence="1">YIM B02787</strain>
    </source>
</reference>
<comment type="caution">
    <text evidence="1">The sequence shown here is derived from an EMBL/GenBank/DDBJ whole genome shotgun (WGS) entry which is preliminary data.</text>
</comment>
<proteinExistence type="predicted"/>
<gene>
    <name evidence="1" type="ORF">QPK29_031075</name>
</gene>
<protein>
    <submittedName>
        <fullName evidence="1">ParB/RepB/Spo0J family partition protein</fullName>
    </submittedName>
</protein>
<keyword evidence="2" id="KW-1185">Reference proteome</keyword>
<dbReference type="Proteomes" id="UP001168096">
    <property type="component" value="Unassembled WGS sequence"/>
</dbReference>